<gene>
    <name evidence="3" type="ORF">MCHLO_04367</name>
</gene>
<reference evidence="3" key="1">
    <citation type="submission" date="2014-09" db="EMBL/GenBank/DDBJ databases">
        <title>Genome sequence of the luminous mushroom Mycena chlorophos for searching fungal bioluminescence genes.</title>
        <authorList>
            <person name="Tanaka Y."/>
            <person name="Kasuga D."/>
            <person name="Oba Y."/>
            <person name="Hase S."/>
            <person name="Sato K."/>
            <person name="Oba Y."/>
            <person name="Sakakibara Y."/>
        </authorList>
    </citation>
    <scope>NUCLEOTIDE SEQUENCE</scope>
</reference>
<dbReference type="InterPro" id="IPR052974">
    <property type="entry name" value="GH79_Enzymes"/>
</dbReference>
<dbReference type="Gene3D" id="3.20.20.80">
    <property type="entry name" value="Glycosidases"/>
    <property type="match status" value="1"/>
</dbReference>
<sequence length="815" mass="87072">MASPPARHSFATFFTLLLLGSAQATVTIYGGNQQAAFQTTTSLAPGATYSGPAAYNPSSISRPPLPTPSIATTVNVQLENEGTSGLSIKHTGAFIGFSVEMSVSNQILGKNSTLIQVPFLNLMGNIQQRAGSVHVRVGGNSQESAKVAETLPDYRVLAKNYTGLTGTTDTPPLEYTLDLLYMMRNISSMVNVHWYMGIPWFITQPFDLDIVTYSDQILGPYLLGLQAGNEPDMYSLHGHRPSSYGPYDYMGELSDLLTQSAAANADPSGQALTKIVIGNIADYAWTPEQVWDTGIVSTYSANVAFLAVEKYPRDNCAAMFGGPNATGIVDPQSVQGDYLTHQAHVDLIGPYLNSTAYAQSVGKPFLMFETNTASCGGFLGISDSFTAALWGLDYALQLAHSNFSGAMFHIGGQNVFYNPFTSPPTNQTPFHQWSVGPLYYTALAMAEAIGPSNNTQVLNLPINNISDSTPIYGIYENGTPVRVAIFNYVDDPTGANTLNAVISISGTTLPSSVSVKYLEAATVIQKGNITWAGQTFGDIFESDGRPMGDEDVKTVQCDTTANTCTIQVPAPGFALVFLSDATETETAGASSVTFPTTALTKTRNTATVNPSVLATSNGNRMADYGLAGTSEPPSAAPRAFEASVVVAMVGTVLGGLLAFLLECSDSRAPRLRLVTGHSSTHSFSASLHDYAFCIPRYRTYSLKVFTRSHSGAGPAVSRLFAAISDFCLAYRSSGIALSWGLDGLFCWHGRQQECVVERPTDVLLLTENVIQPATLLARKYRRRCNSGAPSCCIGPRLAFPFDSGGYHLSSLVAES</sequence>
<feature type="domain" description="Beta-glucuronidase C-terminal" evidence="2">
    <location>
        <begin position="472"/>
        <end position="575"/>
    </location>
</feature>
<name>A0ABQ0L6S9_MYCCL</name>
<dbReference type="SUPFAM" id="SSF51445">
    <property type="entry name" value="(Trans)glycosidases"/>
    <property type="match status" value="1"/>
</dbReference>
<dbReference type="InterPro" id="IPR017853">
    <property type="entry name" value="GH"/>
</dbReference>
<evidence type="ECO:0000313" key="4">
    <source>
        <dbReference type="Proteomes" id="UP000815677"/>
    </source>
</evidence>
<dbReference type="PANTHER" id="PTHR36183">
    <property type="entry name" value="BETA-GLUCURONIDASE"/>
    <property type="match status" value="1"/>
</dbReference>
<dbReference type="InterPro" id="IPR031728">
    <property type="entry name" value="GlcAase_C"/>
</dbReference>
<accession>A0ABQ0L6S9</accession>
<keyword evidence="1" id="KW-0732">Signal</keyword>
<evidence type="ECO:0000259" key="2">
    <source>
        <dbReference type="Pfam" id="PF16862"/>
    </source>
</evidence>
<dbReference type="PANTHER" id="PTHR36183:SF2">
    <property type="entry name" value="BETA-GLUCURONIDASE C-TERMINAL DOMAIN-CONTAINING PROTEIN"/>
    <property type="match status" value="1"/>
</dbReference>
<proteinExistence type="predicted"/>
<feature type="signal peptide" evidence="1">
    <location>
        <begin position="1"/>
        <end position="24"/>
    </location>
</feature>
<keyword evidence="4" id="KW-1185">Reference proteome</keyword>
<dbReference type="Proteomes" id="UP000815677">
    <property type="component" value="Unassembled WGS sequence"/>
</dbReference>
<evidence type="ECO:0000313" key="3">
    <source>
        <dbReference type="EMBL" id="GAT46868.1"/>
    </source>
</evidence>
<dbReference type="Gene3D" id="2.60.40.1180">
    <property type="entry name" value="Golgi alpha-mannosidase II"/>
    <property type="match status" value="1"/>
</dbReference>
<dbReference type="EMBL" id="DF842913">
    <property type="protein sequence ID" value="GAT46868.1"/>
    <property type="molecule type" value="Genomic_DNA"/>
</dbReference>
<protein>
    <recommendedName>
        <fullName evidence="2">Beta-glucuronidase C-terminal domain-containing protein</fullName>
    </recommendedName>
</protein>
<organism evidence="3 4">
    <name type="scientific">Mycena chlorophos</name>
    <name type="common">Agaric fungus</name>
    <name type="synonym">Agaricus chlorophos</name>
    <dbReference type="NCBI Taxonomy" id="658473"/>
    <lineage>
        <taxon>Eukaryota</taxon>
        <taxon>Fungi</taxon>
        <taxon>Dikarya</taxon>
        <taxon>Basidiomycota</taxon>
        <taxon>Agaricomycotina</taxon>
        <taxon>Agaricomycetes</taxon>
        <taxon>Agaricomycetidae</taxon>
        <taxon>Agaricales</taxon>
        <taxon>Marasmiineae</taxon>
        <taxon>Mycenaceae</taxon>
        <taxon>Mycena</taxon>
    </lineage>
</organism>
<dbReference type="Pfam" id="PF16862">
    <property type="entry name" value="Glyco_hydro_79C"/>
    <property type="match status" value="1"/>
</dbReference>
<dbReference type="InterPro" id="IPR013780">
    <property type="entry name" value="Glyco_hydro_b"/>
</dbReference>
<evidence type="ECO:0000256" key="1">
    <source>
        <dbReference type="SAM" id="SignalP"/>
    </source>
</evidence>
<feature type="chain" id="PRO_5045746705" description="Beta-glucuronidase C-terminal domain-containing protein" evidence="1">
    <location>
        <begin position="25"/>
        <end position="815"/>
    </location>
</feature>